<keyword evidence="11 17" id="KW-0460">Magnesium</keyword>
<keyword evidence="4 18" id="KW-0808">Transferase</keyword>
<dbReference type="CDD" id="cd06131">
    <property type="entry name" value="DNA_pol_III_epsilon_Ecoli_like"/>
    <property type="match status" value="1"/>
</dbReference>
<dbReference type="SMART" id="SM00479">
    <property type="entry name" value="EXOIII"/>
    <property type="match status" value="1"/>
</dbReference>
<proteinExistence type="predicted"/>
<feature type="binding site" evidence="16">
    <location>
        <position position="9"/>
    </location>
    <ligand>
        <name>substrate</name>
    </ligand>
</feature>
<evidence type="ECO:0000256" key="10">
    <source>
        <dbReference type="ARBA" id="ARBA00022839"/>
    </source>
</evidence>
<keyword evidence="10 18" id="KW-0269">Exonuclease</keyword>
<dbReference type="PANTHER" id="PTHR30231:SF41">
    <property type="entry name" value="DNA POLYMERASE III SUBUNIT EPSILON"/>
    <property type="match status" value="1"/>
</dbReference>
<evidence type="ECO:0000256" key="11">
    <source>
        <dbReference type="ARBA" id="ARBA00022842"/>
    </source>
</evidence>
<evidence type="ECO:0000256" key="15">
    <source>
        <dbReference type="PIRSR" id="PIRSR606309-1"/>
    </source>
</evidence>
<comment type="catalytic activity">
    <reaction evidence="14 18">
        <text>DNA(n) + a 2'-deoxyribonucleoside 5'-triphosphate = DNA(n+1) + diphosphate</text>
        <dbReference type="Rhea" id="RHEA:22508"/>
        <dbReference type="Rhea" id="RHEA-COMP:17339"/>
        <dbReference type="Rhea" id="RHEA-COMP:17340"/>
        <dbReference type="ChEBI" id="CHEBI:33019"/>
        <dbReference type="ChEBI" id="CHEBI:61560"/>
        <dbReference type="ChEBI" id="CHEBI:173112"/>
        <dbReference type="EC" id="2.7.7.7"/>
    </reaction>
</comment>
<feature type="binding site" evidence="16">
    <location>
        <position position="157"/>
    </location>
    <ligand>
        <name>substrate</name>
    </ligand>
</feature>
<evidence type="ECO:0000256" key="8">
    <source>
        <dbReference type="ARBA" id="ARBA00022723"/>
    </source>
</evidence>
<keyword evidence="6 18" id="KW-0235">DNA replication</keyword>
<evidence type="ECO:0000256" key="5">
    <source>
        <dbReference type="ARBA" id="ARBA00022695"/>
    </source>
</evidence>
<dbReference type="InterPro" id="IPR006309">
    <property type="entry name" value="DnaQ_proteo"/>
</dbReference>
<dbReference type="GO" id="GO:0003677">
    <property type="term" value="F:DNA binding"/>
    <property type="evidence" value="ECO:0007669"/>
    <property type="project" value="InterPro"/>
</dbReference>
<feature type="binding site" evidence="16">
    <location>
        <position position="52"/>
    </location>
    <ligand>
        <name>substrate</name>
    </ligand>
</feature>
<name>A0A9D2U9W8_9BURK</name>
<dbReference type="NCBIfam" id="NF004316">
    <property type="entry name" value="PRK05711.1"/>
    <property type="match status" value="1"/>
</dbReference>
<feature type="binding site" evidence="16">
    <location>
        <position position="57"/>
    </location>
    <ligand>
        <name>substrate</name>
    </ligand>
</feature>
<sequence>MRQIVFDTETTGLDPAQGHRLVELAGVEVINRTLTGRHLHLYVNPGRDSDPEALAVHGLESDFLAQYPPFDQVAEQVVEFVKGAEVIIHNAPFDVKFMDAELQRCGLKPFAEYCDKVTDSLVFARELHPGKRNNLDALCERYGISNAHRTLHGALLDSELLADVWLAMTRGQESLVMQQYENEEDIGDAASEFRRIDLSQLPILNANAQELAAHKHYLQHLSEANQSPTIWDQVDHESTNNP</sequence>
<dbReference type="EMBL" id="DWUQ01000195">
    <property type="protein sequence ID" value="HJD45197.1"/>
    <property type="molecule type" value="Genomic_DNA"/>
</dbReference>
<organism evidence="20 21">
    <name type="scientific">Candidatus Paenalcaligenes intestinipullorum</name>
    <dbReference type="NCBI Taxonomy" id="2838718"/>
    <lineage>
        <taxon>Bacteria</taxon>
        <taxon>Pseudomonadati</taxon>
        <taxon>Pseudomonadota</taxon>
        <taxon>Betaproteobacteria</taxon>
        <taxon>Burkholderiales</taxon>
        <taxon>Alcaligenaceae</taxon>
        <taxon>Paenalcaligenes</taxon>
    </lineage>
</organism>
<evidence type="ECO:0000256" key="16">
    <source>
        <dbReference type="PIRSR" id="PIRSR606309-2"/>
    </source>
</evidence>
<dbReference type="NCBIfam" id="TIGR00573">
    <property type="entry name" value="dnaq"/>
    <property type="match status" value="1"/>
</dbReference>
<evidence type="ECO:0000313" key="21">
    <source>
        <dbReference type="Proteomes" id="UP000823889"/>
    </source>
</evidence>
<evidence type="ECO:0000256" key="14">
    <source>
        <dbReference type="ARBA" id="ARBA00049244"/>
    </source>
</evidence>
<keyword evidence="12 18" id="KW-0239">DNA-directed DNA polymerase</keyword>
<feature type="binding site" evidence="17">
    <location>
        <position position="157"/>
    </location>
    <ligand>
        <name>a divalent metal cation</name>
        <dbReference type="ChEBI" id="CHEBI:60240"/>
        <label>1</label>
        <note>catalytic</note>
    </ligand>
</feature>
<dbReference type="InterPro" id="IPR013520">
    <property type="entry name" value="Ribonucl_H"/>
</dbReference>
<feature type="binding site" evidence="17">
    <location>
        <position position="7"/>
    </location>
    <ligand>
        <name>a divalent metal cation</name>
        <dbReference type="ChEBI" id="CHEBI:60240"/>
        <label>1</label>
        <note>catalytic</note>
    </ligand>
</feature>
<dbReference type="EC" id="2.7.7.7" evidence="2 18"/>
<evidence type="ECO:0000256" key="1">
    <source>
        <dbReference type="ARBA" id="ARBA00001936"/>
    </source>
</evidence>
<evidence type="ECO:0000256" key="17">
    <source>
        <dbReference type="PIRSR" id="PIRSR606309-3"/>
    </source>
</evidence>
<dbReference type="InterPro" id="IPR036397">
    <property type="entry name" value="RNaseH_sf"/>
</dbReference>
<dbReference type="GO" id="GO:0008408">
    <property type="term" value="F:3'-5' exonuclease activity"/>
    <property type="evidence" value="ECO:0007669"/>
    <property type="project" value="TreeGrafter"/>
</dbReference>
<comment type="cofactor">
    <cofactor evidence="1 18">
        <name>Mn(2+)</name>
        <dbReference type="ChEBI" id="CHEBI:29035"/>
    </cofactor>
</comment>
<evidence type="ECO:0000256" key="12">
    <source>
        <dbReference type="ARBA" id="ARBA00022932"/>
    </source>
</evidence>
<dbReference type="InterPro" id="IPR012337">
    <property type="entry name" value="RNaseH-like_sf"/>
</dbReference>
<evidence type="ECO:0000256" key="18">
    <source>
        <dbReference type="RuleBase" id="RU364087"/>
    </source>
</evidence>
<evidence type="ECO:0000313" key="20">
    <source>
        <dbReference type="EMBL" id="HJD45197.1"/>
    </source>
</evidence>
<dbReference type="Proteomes" id="UP000823889">
    <property type="component" value="Unassembled WGS sequence"/>
</dbReference>
<dbReference type="FunFam" id="3.30.420.10:FF:000012">
    <property type="entry name" value="DNA polymerase III subunit epsilon"/>
    <property type="match status" value="1"/>
</dbReference>
<evidence type="ECO:0000256" key="4">
    <source>
        <dbReference type="ARBA" id="ARBA00022679"/>
    </source>
</evidence>
<feature type="binding site" evidence="17">
    <location>
        <position position="9"/>
    </location>
    <ligand>
        <name>a divalent metal cation</name>
        <dbReference type="ChEBI" id="CHEBI:60240"/>
        <label>1</label>
        <note>catalytic</note>
    </ligand>
</feature>
<evidence type="ECO:0000256" key="6">
    <source>
        <dbReference type="ARBA" id="ARBA00022705"/>
    </source>
</evidence>
<reference evidence="20" key="1">
    <citation type="journal article" date="2021" name="PeerJ">
        <title>Extensive microbial diversity within the chicken gut microbiome revealed by metagenomics and culture.</title>
        <authorList>
            <person name="Gilroy R."/>
            <person name="Ravi A."/>
            <person name="Getino M."/>
            <person name="Pursley I."/>
            <person name="Horton D.L."/>
            <person name="Alikhan N.F."/>
            <person name="Baker D."/>
            <person name="Gharbi K."/>
            <person name="Hall N."/>
            <person name="Watson M."/>
            <person name="Adriaenssens E.M."/>
            <person name="Foster-Nyarko E."/>
            <person name="Jarju S."/>
            <person name="Secka A."/>
            <person name="Antonio M."/>
            <person name="Oren A."/>
            <person name="Chaudhuri R.R."/>
            <person name="La Ragione R."/>
            <person name="Hildebrand F."/>
            <person name="Pallen M.J."/>
        </authorList>
    </citation>
    <scope>NUCLEOTIDE SEQUENCE</scope>
    <source>
        <strain evidence="20">9264</strain>
    </source>
</reference>
<dbReference type="Pfam" id="PF00929">
    <property type="entry name" value="RNase_T"/>
    <property type="match status" value="1"/>
</dbReference>
<dbReference type="PANTHER" id="PTHR30231">
    <property type="entry name" value="DNA POLYMERASE III SUBUNIT EPSILON"/>
    <property type="match status" value="1"/>
</dbReference>
<reference evidence="20" key="2">
    <citation type="submission" date="2021-04" db="EMBL/GenBank/DDBJ databases">
        <authorList>
            <person name="Gilroy R."/>
        </authorList>
    </citation>
    <scope>NUCLEOTIDE SEQUENCE</scope>
    <source>
        <strain evidence="20">9264</strain>
    </source>
</reference>
<dbReference type="Gene3D" id="3.30.420.10">
    <property type="entry name" value="Ribonuclease H-like superfamily/Ribonuclease H"/>
    <property type="match status" value="1"/>
</dbReference>
<comment type="caution">
    <text evidence="20">The sequence shown here is derived from an EMBL/GenBank/DDBJ whole genome shotgun (WGS) entry which is preliminary data.</text>
</comment>
<dbReference type="GO" id="GO:0005829">
    <property type="term" value="C:cytosol"/>
    <property type="evidence" value="ECO:0007669"/>
    <property type="project" value="TreeGrafter"/>
</dbReference>
<feature type="domain" description="Exonuclease" evidence="19">
    <location>
        <begin position="2"/>
        <end position="174"/>
    </location>
</feature>
<comment type="subunit">
    <text evidence="18">DNA polymerase III contains a core (composed of alpha, epsilon and theta chains) that associates with a tau subunit. This core dimerizes to form the POLIII' complex. PolIII' associates with the gamma complex (composed of gamma, delta, delta', psi and chi chains) and with the beta chain to form the complete DNA polymerase III complex.</text>
</comment>
<dbReference type="GO" id="GO:0045004">
    <property type="term" value="P:DNA replication proofreading"/>
    <property type="evidence" value="ECO:0007669"/>
    <property type="project" value="TreeGrafter"/>
</dbReference>
<comment type="cofactor">
    <cofactor evidence="17">
        <name>Mg(2+)</name>
        <dbReference type="ChEBI" id="CHEBI:18420"/>
    </cofactor>
    <cofactor evidence="17">
        <name>Mn(2+)</name>
        <dbReference type="ChEBI" id="CHEBI:29035"/>
    </cofactor>
    <text evidence="17">Binds 2 divalent metal cations. Magnesium or manganese.</text>
</comment>
<keyword evidence="13 17" id="KW-0464">Manganese</keyword>
<dbReference type="NCBIfam" id="TIGR01406">
    <property type="entry name" value="dnaQ_proteo"/>
    <property type="match status" value="1"/>
</dbReference>
<evidence type="ECO:0000256" key="3">
    <source>
        <dbReference type="ARBA" id="ARBA00020352"/>
    </source>
</evidence>
<keyword evidence="7 18" id="KW-0540">Nuclease</keyword>
<evidence type="ECO:0000256" key="7">
    <source>
        <dbReference type="ARBA" id="ARBA00022722"/>
    </source>
</evidence>
<feature type="binding site" evidence="16">
    <location>
        <position position="7"/>
    </location>
    <ligand>
        <name>substrate</name>
    </ligand>
</feature>
<evidence type="ECO:0000256" key="2">
    <source>
        <dbReference type="ARBA" id="ARBA00012417"/>
    </source>
</evidence>
<dbReference type="AlphaFoldDB" id="A0A9D2U9W8"/>
<accession>A0A9D2U9W8</accession>
<keyword evidence="5 18" id="KW-0548">Nucleotidyltransferase</keyword>
<comment type="function">
    <text evidence="18">DNA polymerase III is a complex, multichain enzyme responsible for most of the replicative synthesis in bacteria. The epsilon subunit contain the editing function and is a proofreading 3'-5' exonuclease.</text>
</comment>
<evidence type="ECO:0000259" key="19">
    <source>
        <dbReference type="SMART" id="SM00479"/>
    </source>
</evidence>
<keyword evidence="9 18" id="KW-0378">Hydrolase</keyword>
<dbReference type="InterPro" id="IPR006054">
    <property type="entry name" value="DnaQ"/>
</dbReference>
<evidence type="ECO:0000256" key="9">
    <source>
        <dbReference type="ARBA" id="ARBA00022801"/>
    </source>
</evidence>
<evidence type="ECO:0000256" key="13">
    <source>
        <dbReference type="ARBA" id="ARBA00023211"/>
    </source>
</evidence>
<gene>
    <name evidence="18 20" type="primary">dnaQ</name>
    <name evidence="20" type="ORF">H9906_09270</name>
</gene>
<dbReference type="GO" id="GO:0046872">
    <property type="term" value="F:metal ion binding"/>
    <property type="evidence" value="ECO:0007669"/>
    <property type="project" value="UniProtKB-KW"/>
</dbReference>
<feature type="active site" description="Proton acceptor" evidence="15">
    <location>
        <position position="152"/>
    </location>
</feature>
<dbReference type="SUPFAM" id="SSF53098">
    <property type="entry name" value="Ribonuclease H-like"/>
    <property type="match status" value="1"/>
</dbReference>
<dbReference type="GO" id="GO:0003887">
    <property type="term" value="F:DNA-directed DNA polymerase activity"/>
    <property type="evidence" value="ECO:0007669"/>
    <property type="project" value="UniProtKB-KW"/>
</dbReference>
<protein>
    <recommendedName>
        <fullName evidence="3 18">DNA polymerase III subunit epsilon</fullName>
        <ecNumber evidence="2 18">2.7.7.7</ecNumber>
    </recommendedName>
</protein>
<keyword evidence="8 17" id="KW-0479">Metal-binding</keyword>